<proteinExistence type="predicted"/>
<comment type="caution">
    <text evidence="2">The sequence shown here is derived from an EMBL/GenBank/DDBJ whole genome shotgun (WGS) entry which is preliminary data.</text>
</comment>
<dbReference type="AlphaFoldDB" id="A0A231GT86"/>
<organism evidence="2 3">
    <name type="scientific">Nocardia cerradoensis</name>
    <dbReference type="NCBI Taxonomy" id="85688"/>
    <lineage>
        <taxon>Bacteria</taxon>
        <taxon>Bacillati</taxon>
        <taxon>Actinomycetota</taxon>
        <taxon>Actinomycetes</taxon>
        <taxon>Mycobacteriales</taxon>
        <taxon>Nocardiaceae</taxon>
        <taxon>Nocardia</taxon>
    </lineage>
</organism>
<evidence type="ECO:0000313" key="3">
    <source>
        <dbReference type="Proteomes" id="UP000215506"/>
    </source>
</evidence>
<reference evidence="2 3" key="1">
    <citation type="submission" date="2017-07" db="EMBL/GenBank/DDBJ databases">
        <title>First draft Genome Sequence of Nocardia cerradoensis isolated from human infection.</title>
        <authorList>
            <person name="Carrasco G."/>
        </authorList>
    </citation>
    <scope>NUCLEOTIDE SEQUENCE [LARGE SCALE GENOMIC DNA]</scope>
    <source>
        <strain evidence="2 3">CNM20130759</strain>
    </source>
</reference>
<evidence type="ECO:0000313" key="2">
    <source>
        <dbReference type="EMBL" id="OXR39792.1"/>
    </source>
</evidence>
<keyword evidence="3" id="KW-1185">Reference proteome</keyword>
<dbReference type="Proteomes" id="UP000215506">
    <property type="component" value="Unassembled WGS sequence"/>
</dbReference>
<protein>
    <submittedName>
        <fullName evidence="2">Uncharacterized protein</fullName>
    </submittedName>
</protein>
<sequence>MDHPLRTADDGAVDLHGGESDGDRLLPLERSFRRIGEGRLRKVLEPFFVRFGDQAGDSQRPPCAPQHGCDFPAEPVACGVIDRVPEFMDDIVVVGPPAGRVEPDRAVVQIVLERLSSVGHPGQVQRQPRAPGAPIEGLGVDPGIRQEIDAQFANIAHVRDQIRGMPVSGELVVQRLENLSHRIDGDAGMVESGDDEVGVAEIELLDRAGFGLCVSAQSADVCGLLRGVRRMSFGAPELGHRLRVQVEQHVFLCAREVRQPILEVGNLFPHRGDLGARDAVALPHPAAVDIPDEFRGEWARHGLLGIESGPPAGHLAVRADIPMRCAAPSPGDRVQQTEQLA</sequence>
<dbReference type="EMBL" id="NGAF01000064">
    <property type="protein sequence ID" value="OXR39792.1"/>
    <property type="molecule type" value="Genomic_DNA"/>
</dbReference>
<evidence type="ECO:0000256" key="1">
    <source>
        <dbReference type="SAM" id="MobiDB-lite"/>
    </source>
</evidence>
<name>A0A231GT86_9NOCA</name>
<accession>A0A231GT86</accession>
<feature type="region of interest" description="Disordered" evidence="1">
    <location>
        <begin position="1"/>
        <end position="20"/>
    </location>
</feature>
<gene>
    <name evidence="2" type="ORF">B7C42_08132</name>
</gene>